<accession>A0A6J4II83</accession>
<proteinExistence type="predicted"/>
<sequence>DEPYAVDRHIAGARRPRGRRPGAFGSDIAPPRQRVARPRHQRPLRGGRRLEPAAGSRPARVQGGLRLPDLGSAPPRRADRDAFAHGRQRRAGRLDQRGPAGWLGRRRLLPRQSAQHGAPARAPRPEGPPAAV</sequence>
<feature type="region of interest" description="Disordered" evidence="1">
    <location>
        <begin position="1"/>
        <end position="132"/>
    </location>
</feature>
<organism evidence="2">
    <name type="scientific">uncultured Acetobacteraceae bacterium</name>
    <dbReference type="NCBI Taxonomy" id="169975"/>
    <lineage>
        <taxon>Bacteria</taxon>
        <taxon>Pseudomonadati</taxon>
        <taxon>Pseudomonadota</taxon>
        <taxon>Alphaproteobacteria</taxon>
        <taxon>Acetobacterales</taxon>
        <taxon>Acetobacteraceae</taxon>
        <taxon>environmental samples</taxon>
    </lineage>
</organism>
<dbReference type="EMBL" id="CADCTL010000150">
    <property type="protein sequence ID" value="CAA9252409.1"/>
    <property type="molecule type" value="Genomic_DNA"/>
</dbReference>
<dbReference type="AlphaFoldDB" id="A0A6J4II83"/>
<gene>
    <name evidence="2" type="ORF">AVDCRST_MAG04-2175</name>
</gene>
<feature type="compositionally biased region" description="Basic and acidic residues" evidence="1">
    <location>
        <begin position="1"/>
        <end position="10"/>
    </location>
</feature>
<feature type="compositionally biased region" description="Basic residues" evidence="1">
    <location>
        <begin position="34"/>
        <end position="47"/>
    </location>
</feature>
<evidence type="ECO:0000313" key="2">
    <source>
        <dbReference type="EMBL" id="CAA9252409.1"/>
    </source>
</evidence>
<protein>
    <submittedName>
        <fullName evidence="2">Uncharacterized protein</fullName>
    </submittedName>
</protein>
<reference evidence="2" key="1">
    <citation type="submission" date="2020-02" db="EMBL/GenBank/DDBJ databases">
        <authorList>
            <person name="Meier V. D."/>
        </authorList>
    </citation>
    <scope>NUCLEOTIDE SEQUENCE</scope>
    <source>
        <strain evidence="2">AVDCRST_MAG04</strain>
    </source>
</reference>
<feature type="compositionally biased region" description="Basic residues" evidence="1">
    <location>
        <begin position="11"/>
        <end position="20"/>
    </location>
</feature>
<evidence type="ECO:0000256" key="1">
    <source>
        <dbReference type="SAM" id="MobiDB-lite"/>
    </source>
</evidence>
<feature type="non-terminal residue" evidence="2">
    <location>
        <position position="132"/>
    </location>
</feature>
<feature type="non-terminal residue" evidence="2">
    <location>
        <position position="1"/>
    </location>
</feature>
<name>A0A6J4II83_9PROT</name>